<accession>A0AC60PDC6</accession>
<proteinExistence type="predicted"/>
<reference evidence="1 2" key="1">
    <citation type="journal article" date="2020" name="Cell">
        <title>Large-Scale Comparative Analyses of Tick Genomes Elucidate Their Genetic Diversity and Vector Capacities.</title>
        <authorList>
            <consortium name="Tick Genome and Microbiome Consortium (TIGMIC)"/>
            <person name="Jia N."/>
            <person name="Wang J."/>
            <person name="Shi W."/>
            <person name="Du L."/>
            <person name="Sun Y."/>
            <person name="Zhan W."/>
            <person name="Jiang J.F."/>
            <person name="Wang Q."/>
            <person name="Zhang B."/>
            <person name="Ji P."/>
            <person name="Bell-Sakyi L."/>
            <person name="Cui X.M."/>
            <person name="Yuan T.T."/>
            <person name="Jiang B.G."/>
            <person name="Yang W.F."/>
            <person name="Lam T.T."/>
            <person name="Chang Q.C."/>
            <person name="Ding S.J."/>
            <person name="Wang X.J."/>
            <person name="Zhu J.G."/>
            <person name="Ruan X.D."/>
            <person name="Zhao L."/>
            <person name="Wei J.T."/>
            <person name="Ye R.Z."/>
            <person name="Que T.C."/>
            <person name="Du C.H."/>
            <person name="Zhou Y.H."/>
            <person name="Cheng J.X."/>
            <person name="Dai P.F."/>
            <person name="Guo W.B."/>
            <person name="Han X.H."/>
            <person name="Huang E.J."/>
            <person name="Li L.F."/>
            <person name="Wei W."/>
            <person name="Gao Y.C."/>
            <person name="Liu J.Z."/>
            <person name="Shao H.Z."/>
            <person name="Wang X."/>
            <person name="Wang C.C."/>
            <person name="Yang T.C."/>
            <person name="Huo Q.B."/>
            <person name="Li W."/>
            <person name="Chen H.Y."/>
            <person name="Chen S.E."/>
            <person name="Zhou L.G."/>
            <person name="Ni X.B."/>
            <person name="Tian J.H."/>
            <person name="Sheng Y."/>
            <person name="Liu T."/>
            <person name="Pan Y.S."/>
            <person name="Xia L.Y."/>
            <person name="Li J."/>
            <person name="Zhao F."/>
            <person name="Cao W.C."/>
        </authorList>
    </citation>
    <scope>NUCLEOTIDE SEQUENCE [LARGE SCALE GENOMIC DNA]</scope>
    <source>
        <strain evidence="1">Iper-2018</strain>
    </source>
</reference>
<gene>
    <name evidence="1" type="ORF">HPB47_005365</name>
</gene>
<dbReference type="EMBL" id="JABSTQ010010802">
    <property type="protein sequence ID" value="KAG0417776.1"/>
    <property type="molecule type" value="Genomic_DNA"/>
</dbReference>
<evidence type="ECO:0000313" key="1">
    <source>
        <dbReference type="EMBL" id="KAG0417776.1"/>
    </source>
</evidence>
<comment type="caution">
    <text evidence="1">The sequence shown here is derived from an EMBL/GenBank/DDBJ whole genome shotgun (WGS) entry which is preliminary data.</text>
</comment>
<keyword evidence="2" id="KW-1185">Reference proteome</keyword>
<organism evidence="1 2">
    <name type="scientific">Ixodes persulcatus</name>
    <name type="common">Taiga tick</name>
    <dbReference type="NCBI Taxonomy" id="34615"/>
    <lineage>
        <taxon>Eukaryota</taxon>
        <taxon>Metazoa</taxon>
        <taxon>Ecdysozoa</taxon>
        <taxon>Arthropoda</taxon>
        <taxon>Chelicerata</taxon>
        <taxon>Arachnida</taxon>
        <taxon>Acari</taxon>
        <taxon>Parasitiformes</taxon>
        <taxon>Ixodida</taxon>
        <taxon>Ixodoidea</taxon>
        <taxon>Ixodidae</taxon>
        <taxon>Ixodinae</taxon>
        <taxon>Ixodes</taxon>
    </lineage>
</organism>
<protein>
    <submittedName>
        <fullName evidence="1">Uncharacterized protein</fullName>
    </submittedName>
</protein>
<evidence type="ECO:0000313" key="2">
    <source>
        <dbReference type="Proteomes" id="UP000805193"/>
    </source>
</evidence>
<name>A0AC60PDC6_IXOPE</name>
<dbReference type="Proteomes" id="UP000805193">
    <property type="component" value="Unassembled WGS sequence"/>
</dbReference>
<sequence length="263" mass="27981">MYDGDVGGMYVMRISTKQEMGTAQRHLFEKRVPPPRAGASRRPGGRREIQGPANALTQVIADAQSASPDLPYKEHALLKIQQGDRAGVPHVLSRSGMVTPNVGTSAAATGEQPMYVPSQVGHADEAGVHSIGCHGQTCRKLAEAMIKKERASHLMAQPEEGAINVPYLGIKSADNPPVRRAAASFGRAWQNEGGIHTPDVGTLFSDALEKATVVGKCRPDTGGGEVVRAQMKNQAGNTSVHEVQKMLAVQDRTPSGVQTLAQH</sequence>